<name>A0A167P0K0_CALVF</name>
<feature type="binding site" evidence="4">
    <location>
        <position position="338"/>
    </location>
    <ligand>
        <name>Zn(2+)</name>
        <dbReference type="ChEBI" id="CHEBI:29105"/>
        <label>1</label>
    </ligand>
</feature>
<dbReference type="GO" id="GO:0016798">
    <property type="term" value="F:hydrolase activity, acting on glycosyl bonds"/>
    <property type="evidence" value="ECO:0007669"/>
    <property type="project" value="UniProtKB-KW"/>
</dbReference>
<reference evidence="8 9" key="1">
    <citation type="journal article" date="2016" name="Mol. Biol. Evol.">
        <title>Comparative Genomics of Early-Diverging Mushroom-Forming Fungi Provides Insights into the Origins of Lignocellulose Decay Capabilities.</title>
        <authorList>
            <person name="Nagy L.G."/>
            <person name="Riley R."/>
            <person name="Tritt A."/>
            <person name="Adam C."/>
            <person name="Daum C."/>
            <person name="Floudas D."/>
            <person name="Sun H."/>
            <person name="Yadav J.S."/>
            <person name="Pangilinan J."/>
            <person name="Larsson K.H."/>
            <person name="Matsuura K."/>
            <person name="Barry K."/>
            <person name="Labutti K."/>
            <person name="Kuo R."/>
            <person name="Ohm R.A."/>
            <person name="Bhattacharya S.S."/>
            <person name="Shirouzu T."/>
            <person name="Yoshinaga Y."/>
            <person name="Martin F.M."/>
            <person name="Grigoriev I.V."/>
            <person name="Hibbett D.S."/>
        </authorList>
    </citation>
    <scope>NUCLEOTIDE SEQUENCE [LARGE SCALE GENOMIC DNA]</scope>
    <source>
        <strain evidence="8 9">TUFC12733</strain>
    </source>
</reference>
<keyword evidence="2" id="KW-0325">Glycoprotein</keyword>
<evidence type="ECO:0000256" key="3">
    <source>
        <dbReference type="PIRNR" id="PIRNR000948"/>
    </source>
</evidence>
<dbReference type="OrthoDB" id="282973at2759"/>
<feature type="domain" description="Calcineurin-like phosphoesterase" evidence="7">
    <location>
        <begin position="250"/>
        <end position="534"/>
    </location>
</feature>
<evidence type="ECO:0000313" key="9">
    <source>
        <dbReference type="Proteomes" id="UP000076738"/>
    </source>
</evidence>
<organism evidence="8 9">
    <name type="scientific">Calocera viscosa (strain TUFC12733)</name>
    <dbReference type="NCBI Taxonomy" id="1330018"/>
    <lineage>
        <taxon>Eukaryota</taxon>
        <taxon>Fungi</taxon>
        <taxon>Dikarya</taxon>
        <taxon>Basidiomycota</taxon>
        <taxon>Agaricomycotina</taxon>
        <taxon>Dacrymycetes</taxon>
        <taxon>Dacrymycetales</taxon>
        <taxon>Dacrymycetaceae</taxon>
        <taxon>Calocera</taxon>
    </lineage>
</organism>
<feature type="binding site" evidence="4">
    <location>
        <position position="533"/>
    </location>
    <ligand>
        <name>Zn(2+)</name>
        <dbReference type="ChEBI" id="CHEBI:29105"/>
        <label>1</label>
    </ligand>
</feature>
<comment type="similarity">
    <text evidence="3">Belongs to the acid sphingomyelinase family.</text>
</comment>
<evidence type="ECO:0000256" key="6">
    <source>
        <dbReference type="SAM" id="SignalP"/>
    </source>
</evidence>
<feature type="chain" id="PRO_5007890912" description="Sphingomyelin phosphodiesterase" evidence="6">
    <location>
        <begin position="19"/>
        <end position="703"/>
    </location>
</feature>
<dbReference type="InterPro" id="IPR041805">
    <property type="entry name" value="ASMase/PPN1_MPP"/>
</dbReference>
<dbReference type="Gene3D" id="3.60.21.10">
    <property type="match status" value="1"/>
</dbReference>
<keyword evidence="6" id="KW-0732">Signal</keyword>
<feature type="binding site" evidence="4">
    <location>
        <position position="379"/>
    </location>
    <ligand>
        <name>Zn(2+)</name>
        <dbReference type="ChEBI" id="CHEBI:29105"/>
        <label>2</label>
    </ligand>
</feature>
<gene>
    <name evidence="8" type="ORF">CALVIDRAFT_544846</name>
</gene>
<feature type="signal peptide" evidence="6">
    <location>
        <begin position="1"/>
        <end position="18"/>
    </location>
</feature>
<dbReference type="STRING" id="1330018.A0A167P0K0"/>
<comment type="function">
    <text evidence="3">Converts sphingomyelin to ceramide.</text>
</comment>
<dbReference type="PANTHER" id="PTHR10340:SF27">
    <property type="entry name" value="ACL091CP"/>
    <property type="match status" value="1"/>
</dbReference>
<evidence type="ECO:0000256" key="5">
    <source>
        <dbReference type="PIRSR" id="PIRSR000948-2"/>
    </source>
</evidence>
<accession>A0A167P0K0</accession>
<dbReference type="InterPro" id="IPR011160">
    <property type="entry name" value="Sphingomy_PDE"/>
</dbReference>
<feature type="binding site" evidence="4">
    <location>
        <position position="531"/>
    </location>
    <ligand>
        <name>Zn(2+)</name>
        <dbReference type="ChEBI" id="CHEBI:29105"/>
        <label>2</label>
    </ligand>
</feature>
<dbReference type="Pfam" id="PF00149">
    <property type="entry name" value="Metallophos"/>
    <property type="match status" value="1"/>
</dbReference>
<feature type="binding site" evidence="4">
    <location>
        <position position="338"/>
    </location>
    <ligand>
        <name>Zn(2+)</name>
        <dbReference type="ChEBI" id="CHEBI:29105"/>
        <label>2</label>
    </ligand>
</feature>
<keyword evidence="4" id="KW-0479">Metal-binding</keyword>
<dbReference type="SUPFAM" id="SSF56300">
    <property type="entry name" value="Metallo-dependent phosphatases"/>
    <property type="match status" value="1"/>
</dbReference>
<evidence type="ECO:0000256" key="1">
    <source>
        <dbReference type="ARBA" id="ARBA00022801"/>
    </source>
</evidence>
<dbReference type="AlphaFoldDB" id="A0A167P0K0"/>
<keyword evidence="5" id="KW-1015">Disulfide bond</keyword>
<dbReference type="InterPro" id="IPR004843">
    <property type="entry name" value="Calcineurin-like_PHP"/>
</dbReference>
<dbReference type="EMBL" id="KV417276">
    <property type="protein sequence ID" value="KZO98289.1"/>
    <property type="molecule type" value="Genomic_DNA"/>
</dbReference>
<dbReference type="GO" id="GO:0005615">
    <property type="term" value="C:extracellular space"/>
    <property type="evidence" value="ECO:0007669"/>
    <property type="project" value="TreeGrafter"/>
</dbReference>
<dbReference type="GO" id="GO:0046872">
    <property type="term" value="F:metal ion binding"/>
    <property type="evidence" value="ECO:0007669"/>
    <property type="project" value="UniProtKB-KW"/>
</dbReference>
<feature type="disulfide bond" evidence="5">
    <location>
        <begin position="139"/>
        <end position="218"/>
    </location>
</feature>
<feature type="disulfide bond" evidence="5">
    <location>
        <begin position="142"/>
        <end position="210"/>
    </location>
</feature>
<dbReference type="PANTHER" id="PTHR10340">
    <property type="entry name" value="SPHINGOMYELIN PHOSPHODIESTERASE"/>
    <property type="match status" value="1"/>
</dbReference>
<dbReference type="Proteomes" id="UP000076738">
    <property type="component" value="Unassembled WGS sequence"/>
</dbReference>
<dbReference type="PIRSF" id="PIRSF000948">
    <property type="entry name" value="Sphingomy_PDE"/>
    <property type="match status" value="1"/>
</dbReference>
<keyword evidence="1 3" id="KW-0378">Hydrolase</keyword>
<evidence type="ECO:0000256" key="4">
    <source>
        <dbReference type="PIRSR" id="PIRSR000948-1"/>
    </source>
</evidence>
<dbReference type="GO" id="GO:0016020">
    <property type="term" value="C:membrane"/>
    <property type="evidence" value="ECO:0007669"/>
    <property type="project" value="GOC"/>
</dbReference>
<evidence type="ECO:0000313" key="8">
    <source>
        <dbReference type="EMBL" id="KZO98289.1"/>
    </source>
</evidence>
<comment type="cofactor">
    <cofactor evidence="4">
        <name>Zn(2+)</name>
        <dbReference type="ChEBI" id="CHEBI:29105"/>
    </cofactor>
    <text evidence="4">Binds 2 Zn(2+) ions per subunit.</text>
</comment>
<feature type="binding site" evidence="4">
    <location>
        <position position="259"/>
    </location>
    <ligand>
        <name>Zn(2+)</name>
        <dbReference type="ChEBI" id="CHEBI:29105"/>
        <label>1</label>
    </ligand>
</feature>
<proteinExistence type="inferred from homology"/>
<evidence type="ECO:0000256" key="2">
    <source>
        <dbReference type="ARBA" id="ARBA00023180"/>
    </source>
</evidence>
<feature type="disulfide bond" evidence="5">
    <location>
        <begin position="272"/>
        <end position="277"/>
    </location>
</feature>
<evidence type="ECO:0000259" key="7">
    <source>
        <dbReference type="Pfam" id="PF00149"/>
    </source>
</evidence>
<feature type="disulfide bond" evidence="5">
    <location>
        <begin position="278"/>
        <end position="303"/>
    </location>
</feature>
<feature type="binding site" evidence="4">
    <location>
        <position position="257"/>
    </location>
    <ligand>
        <name>Zn(2+)</name>
        <dbReference type="ChEBI" id="CHEBI:29105"/>
        <label>1</label>
    </ligand>
</feature>
<dbReference type="InterPro" id="IPR029052">
    <property type="entry name" value="Metallo-depent_PP-like"/>
</dbReference>
<feature type="binding site" evidence="4">
    <location>
        <position position="494"/>
    </location>
    <ligand>
        <name>Zn(2+)</name>
        <dbReference type="ChEBI" id="CHEBI:29105"/>
        <label>2</label>
    </ligand>
</feature>
<sequence length="703" mass="75961">MLALLLSLAGLAAAQSAALPPYLQTASPAYTGAPTFPSALFAQYWPGFEPSQTTAQVQPKITDPISGVVYPLELTDPSTIPDNDLTDPYVLPPSLLTDIITGPLSANTSLSTSGSASLAALAIQSVIEIINGTAVNETCGKCLAALGVGKVLANSAPWEVPGALIELCNLYGYDSYGTCAENFGITSDGDIATQILALADVTGQDGEYLCSLFINYSCDLPAANPLNMTGYFSSAKPANAVAPPPSGERIRVLHLSDFHLDPRYATHSEAACSQYLCCRSSGYATKSPNTTVLPAPRYGAYSCDTPYDLAGVAIGAIPELAGAGPSGKEFDFAIFTGDLVSHDNDNQLGRAYVEYEETSVFSMIKHAIGGSPLFAALGNHDSWPQAYNSPVDLQPSYLADQFSWNYEHISSLWALNGWIDETAKEYASVHYGGYAYTTWRGLKVISFNTDFWYTDNWYNYINTSNPDVSGQFRWMADELQKSEDAGERVWIIGHVPPGWDGYASIPNPTNLFYQIVERYSPHVIAEIFFGHNHEDEFSVFYANNGTNASADTALATSWISPSLTPLTNLNSGFRAYDVDPITFNVLDSYTWISNISAASALDNQTAQGAAYTFEYSAREAYGANISWPASAPLNATWWHHVTEQWEINPSLVEKFTIYQGKNSVKTTNCTSTACVTSKICYARSGSFPISGLCPYGSDYGSVQ</sequence>
<dbReference type="GO" id="GO:0004767">
    <property type="term" value="F:sphingomyelin phosphodiesterase activity"/>
    <property type="evidence" value="ECO:0007669"/>
    <property type="project" value="UniProtKB-UniRule"/>
</dbReference>
<protein>
    <recommendedName>
        <fullName evidence="3">Sphingomyelin phosphodiesterase</fullName>
    </recommendedName>
</protein>
<feature type="disulfide bond" evidence="5">
    <location>
        <begin position="168"/>
        <end position="179"/>
    </location>
</feature>
<keyword evidence="4" id="KW-0862">Zinc</keyword>
<dbReference type="GO" id="GO:0006685">
    <property type="term" value="P:sphingomyelin catabolic process"/>
    <property type="evidence" value="ECO:0007669"/>
    <property type="project" value="UniProtKB-UniRule"/>
</dbReference>
<keyword evidence="9" id="KW-1185">Reference proteome</keyword>
<dbReference type="CDD" id="cd00842">
    <property type="entry name" value="MPP_ASMase"/>
    <property type="match status" value="1"/>
</dbReference>
<keyword evidence="3" id="KW-0326">Glycosidase</keyword>